<feature type="transmembrane region" description="Helical" evidence="5">
    <location>
        <begin position="91"/>
        <end position="116"/>
    </location>
</feature>
<evidence type="ECO:0000313" key="7">
    <source>
        <dbReference type="Proteomes" id="UP001347146"/>
    </source>
</evidence>
<evidence type="ECO:0000313" key="6">
    <source>
        <dbReference type="EMBL" id="MEE3852079.1"/>
    </source>
</evidence>
<accession>A0ABU7MG33</accession>
<keyword evidence="5" id="KW-1133">Transmembrane helix</keyword>
<dbReference type="InterPro" id="IPR001940">
    <property type="entry name" value="Peptidase_S1C"/>
</dbReference>
<comment type="caution">
    <text evidence="6">The sequence shown here is derived from an EMBL/GenBank/DDBJ whole genome shotgun (WGS) entry which is preliminary data.</text>
</comment>
<dbReference type="EMBL" id="JAZDUF010000005">
    <property type="protein sequence ID" value="MEE3852079.1"/>
    <property type="molecule type" value="Genomic_DNA"/>
</dbReference>
<dbReference type="InterPro" id="IPR043504">
    <property type="entry name" value="Peptidase_S1_PA_chymotrypsin"/>
</dbReference>
<keyword evidence="2" id="KW-0645">Protease</keyword>
<comment type="similarity">
    <text evidence="1">Belongs to the peptidase S1C family.</text>
</comment>
<reference evidence="6 7" key="1">
    <citation type="submission" date="2024-01" db="EMBL/GenBank/DDBJ databases">
        <title>Draft genome sequence of Gordonia sp. LSe1-13.</title>
        <authorList>
            <person name="Suphannarot A."/>
            <person name="Mingma R."/>
        </authorList>
    </citation>
    <scope>NUCLEOTIDE SEQUENCE [LARGE SCALE GENOMIC DNA]</scope>
    <source>
        <strain evidence="6 7">LSe1-13</strain>
    </source>
</reference>
<dbReference type="PRINTS" id="PR00834">
    <property type="entry name" value="PROTEASES2C"/>
</dbReference>
<dbReference type="Gene3D" id="2.40.10.10">
    <property type="entry name" value="Trypsin-like serine proteases"/>
    <property type="match status" value="2"/>
</dbReference>
<protein>
    <submittedName>
        <fullName evidence="6">Trypsin-like peptidase domain-containing protein</fullName>
    </submittedName>
</protein>
<evidence type="ECO:0000256" key="5">
    <source>
        <dbReference type="SAM" id="Phobius"/>
    </source>
</evidence>
<dbReference type="RefSeq" id="WP_330433958.1">
    <property type="nucleotide sequence ID" value="NZ_JAZDUF010000005.1"/>
</dbReference>
<dbReference type="Pfam" id="PF13365">
    <property type="entry name" value="Trypsin_2"/>
    <property type="match status" value="1"/>
</dbReference>
<evidence type="ECO:0000256" key="2">
    <source>
        <dbReference type="ARBA" id="ARBA00022670"/>
    </source>
</evidence>
<feature type="compositionally biased region" description="Pro residues" evidence="4">
    <location>
        <begin position="32"/>
        <end position="49"/>
    </location>
</feature>
<dbReference type="PANTHER" id="PTHR43343">
    <property type="entry name" value="PEPTIDASE S12"/>
    <property type="match status" value="1"/>
</dbReference>
<organism evidence="6 7">
    <name type="scientific">Gordonia sesuvii</name>
    <dbReference type="NCBI Taxonomy" id="3116777"/>
    <lineage>
        <taxon>Bacteria</taxon>
        <taxon>Bacillati</taxon>
        <taxon>Actinomycetota</taxon>
        <taxon>Actinomycetes</taxon>
        <taxon>Mycobacteriales</taxon>
        <taxon>Gordoniaceae</taxon>
        <taxon>Gordonia</taxon>
    </lineage>
</organism>
<keyword evidence="5" id="KW-0812">Transmembrane</keyword>
<keyword evidence="7" id="KW-1185">Reference proteome</keyword>
<evidence type="ECO:0000256" key="4">
    <source>
        <dbReference type="SAM" id="MobiDB-lite"/>
    </source>
</evidence>
<dbReference type="InterPro" id="IPR009003">
    <property type="entry name" value="Peptidase_S1_PA"/>
</dbReference>
<proteinExistence type="inferred from homology"/>
<name>A0ABU7MG33_9ACTN</name>
<dbReference type="InterPro" id="IPR051201">
    <property type="entry name" value="Chloro_Bact_Ser_Proteases"/>
</dbReference>
<evidence type="ECO:0000256" key="1">
    <source>
        <dbReference type="ARBA" id="ARBA00010541"/>
    </source>
</evidence>
<gene>
    <name evidence="6" type="ORF">VZC37_17180</name>
</gene>
<evidence type="ECO:0000256" key="3">
    <source>
        <dbReference type="ARBA" id="ARBA00022801"/>
    </source>
</evidence>
<dbReference type="PANTHER" id="PTHR43343:SF3">
    <property type="entry name" value="PROTEASE DO-LIKE 8, CHLOROPLASTIC"/>
    <property type="match status" value="1"/>
</dbReference>
<dbReference type="Proteomes" id="UP001347146">
    <property type="component" value="Unassembled WGS sequence"/>
</dbReference>
<sequence>MTRSQFDLGRPAGPDFLPLDNVLASGQHGVDPPAPVESPRPRPIAPPPTRIQSDHYSSPAVPSSPDLPEDPGGQASAPGTDGGARRSGRTAILVVGCLLAGAIAGGGAGLIASSAYAPGGFASSEPAAAAGATDAQGASTTLLPSVVQIRAGAARGSGFAIDDDGHIMTNHHVIAGNNRVEVQLADGRVVGGTVLGSDPATDIAVVEIPGAAIRSADLGISAGLRIGQPVIAVGSPLGLSSTVTAGIVSAVDRSAGVGGPGRPRQPMIQTDASINPGNSGGPLADLDGRVVGVNTAIATVGGAESGNIGIGFAVPIDRAMQIAAQIIATS</sequence>
<keyword evidence="3" id="KW-0378">Hydrolase</keyword>
<feature type="region of interest" description="Disordered" evidence="4">
    <location>
        <begin position="1"/>
        <end position="86"/>
    </location>
</feature>
<keyword evidence="5" id="KW-0472">Membrane</keyword>
<dbReference type="SUPFAM" id="SSF50494">
    <property type="entry name" value="Trypsin-like serine proteases"/>
    <property type="match status" value="1"/>
</dbReference>